<evidence type="ECO:0000259" key="1">
    <source>
        <dbReference type="PROSITE" id="PS50943"/>
    </source>
</evidence>
<dbReference type="PROSITE" id="PS50943">
    <property type="entry name" value="HTH_CROC1"/>
    <property type="match status" value="1"/>
</dbReference>
<accession>A0A7R7HX91</accession>
<feature type="domain" description="HTH cro/C1-type" evidence="1">
    <location>
        <begin position="12"/>
        <end position="66"/>
    </location>
</feature>
<dbReference type="CDD" id="cd00093">
    <property type="entry name" value="HTH_XRE"/>
    <property type="match status" value="1"/>
</dbReference>
<sequence>MVLLRRVLGDTLRERRLDQRRTLRDVSTEAKVSLGYLSELERGQKEASSELLASICEALGVHLSDVLREVSDTVALAEEMAGVLAPVGADGSEAPEPAAEPVPAGANALAGGAVSAAAVQQGAVTSSVAMRGRPTLARSVGPAARRSTREVVCAA</sequence>
<reference evidence="2 3" key="1">
    <citation type="submission" date="2020-08" db="EMBL/GenBank/DDBJ databases">
        <title>Whole genome shotgun sequence of Actinocatenispora thailandica NBRC 105041.</title>
        <authorList>
            <person name="Komaki H."/>
            <person name="Tamura T."/>
        </authorList>
    </citation>
    <scope>NUCLEOTIDE SEQUENCE [LARGE SCALE GENOMIC DNA]</scope>
    <source>
        <strain evidence="2 3">NBRC 105041</strain>
    </source>
</reference>
<proteinExistence type="predicted"/>
<dbReference type="InterPro" id="IPR010982">
    <property type="entry name" value="Lambda_DNA-bd_dom_sf"/>
</dbReference>
<name>A0A7R7HX91_9ACTN</name>
<dbReference type="Proteomes" id="UP000611640">
    <property type="component" value="Chromosome"/>
</dbReference>
<evidence type="ECO:0000313" key="3">
    <source>
        <dbReference type="Proteomes" id="UP000611640"/>
    </source>
</evidence>
<gene>
    <name evidence="2" type="ORF">Athai_24010</name>
</gene>
<dbReference type="KEGG" id="atl:Athai_24010"/>
<dbReference type="RefSeq" id="WP_203961555.1">
    <property type="nucleotide sequence ID" value="NZ_AP023355.1"/>
</dbReference>
<evidence type="ECO:0000313" key="2">
    <source>
        <dbReference type="EMBL" id="BCJ34898.1"/>
    </source>
</evidence>
<dbReference type="SUPFAM" id="SSF47413">
    <property type="entry name" value="lambda repressor-like DNA-binding domains"/>
    <property type="match status" value="1"/>
</dbReference>
<dbReference type="AlphaFoldDB" id="A0A7R7HX91"/>
<dbReference type="GO" id="GO:0003677">
    <property type="term" value="F:DNA binding"/>
    <property type="evidence" value="ECO:0007669"/>
    <property type="project" value="InterPro"/>
</dbReference>
<dbReference type="Gene3D" id="1.10.260.40">
    <property type="entry name" value="lambda repressor-like DNA-binding domains"/>
    <property type="match status" value="1"/>
</dbReference>
<dbReference type="SMART" id="SM00530">
    <property type="entry name" value="HTH_XRE"/>
    <property type="match status" value="1"/>
</dbReference>
<protein>
    <recommendedName>
        <fullName evidence="1">HTH cro/C1-type domain-containing protein</fullName>
    </recommendedName>
</protein>
<organism evidence="2 3">
    <name type="scientific">Actinocatenispora thailandica</name>
    <dbReference type="NCBI Taxonomy" id="227318"/>
    <lineage>
        <taxon>Bacteria</taxon>
        <taxon>Bacillati</taxon>
        <taxon>Actinomycetota</taxon>
        <taxon>Actinomycetes</taxon>
        <taxon>Micromonosporales</taxon>
        <taxon>Micromonosporaceae</taxon>
        <taxon>Actinocatenispora</taxon>
    </lineage>
</organism>
<keyword evidence="3" id="KW-1185">Reference proteome</keyword>
<dbReference type="Pfam" id="PF01381">
    <property type="entry name" value="HTH_3"/>
    <property type="match status" value="1"/>
</dbReference>
<dbReference type="EMBL" id="AP023355">
    <property type="protein sequence ID" value="BCJ34898.1"/>
    <property type="molecule type" value="Genomic_DNA"/>
</dbReference>
<dbReference type="InterPro" id="IPR001387">
    <property type="entry name" value="Cro/C1-type_HTH"/>
</dbReference>